<dbReference type="RefSeq" id="WP_160845189.1">
    <property type="nucleotide sequence ID" value="NZ_WVHT01000006.1"/>
</dbReference>
<protein>
    <recommendedName>
        <fullName evidence="3">DUF5045 domain-containing protein</fullName>
    </recommendedName>
</protein>
<keyword evidence="2" id="KW-1185">Reference proteome</keyword>
<dbReference type="AlphaFoldDB" id="A0A7K1YBQ5"/>
<organism evidence="1 2">
    <name type="scientific">Hufsiella arboris</name>
    <dbReference type="NCBI Taxonomy" id="2695275"/>
    <lineage>
        <taxon>Bacteria</taxon>
        <taxon>Pseudomonadati</taxon>
        <taxon>Bacteroidota</taxon>
        <taxon>Sphingobacteriia</taxon>
        <taxon>Sphingobacteriales</taxon>
        <taxon>Sphingobacteriaceae</taxon>
        <taxon>Hufsiella</taxon>
    </lineage>
</organism>
<evidence type="ECO:0008006" key="3">
    <source>
        <dbReference type="Google" id="ProtNLM"/>
    </source>
</evidence>
<sequence>MIKKTAIIAILLLCLGKYTFAQMYVNDQSVRYQQERMVFKQWNQNDFTPTHGFLWLNPLYWLTWAWFPNYHKTDLRPLGPSGPQTQRLALVAAMQNTDNAYKLQADTLRNTAVSEAVNYSGLVSSADPLWLLYYSKEFKDLLNQQDSQLLSGVSSKVQNYLVSSGTYNWYLEQSHSLSERLNTARTTTLDRGSRILTYYRLLAEYRRLNSAWATKKQQAGTFLALSEKAKSLKSPATTPVTIPAGYKSDQQIADEILANYKL</sequence>
<gene>
    <name evidence="1" type="ORF">GS399_13570</name>
</gene>
<comment type="caution">
    <text evidence="1">The sequence shown here is derived from an EMBL/GenBank/DDBJ whole genome shotgun (WGS) entry which is preliminary data.</text>
</comment>
<accession>A0A7K1YBQ5</accession>
<evidence type="ECO:0000313" key="1">
    <source>
        <dbReference type="EMBL" id="MXV52005.1"/>
    </source>
</evidence>
<dbReference type="Proteomes" id="UP000466586">
    <property type="component" value="Unassembled WGS sequence"/>
</dbReference>
<proteinExistence type="predicted"/>
<dbReference type="EMBL" id="WVHT01000006">
    <property type="protein sequence ID" value="MXV52005.1"/>
    <property type="molecule type" value="Genomic_DNA"/>
</dbReference>
<name>A0A7K1YBQ5_9SPHI</name>
<reference evidence="1 2" key="1">
    <citation type="submission" date="2019-11" db="EMBL/GenBank/DDBJ databases">
        <title>Pedobacter sp. HMF7647 Genome sequencing and assembly.</title>
        <authorList>
            <person name="Kang H."/>
            <person name="Kim H."/>
            <person name="Joh K."/>
        </authorList>
    </citation>
    <scope>NUCLEOTIDE SEQUENCE [LARGE SCALE GENOMIC DNA]</scope>
    <source>
        <strain evidence="1 2">HMF7647</strain>
    </source>
</reference>
<evidence type="ECO:0000313" key="2">
    <source>
        <dbReference type="Proteomes" id="UP000466586"/>
    </source>
</evidence>